<evidence type="ECO:0000256" key="9">
    <source>
        <dbReference type="ARBA" id="ARBA00038146"/>
    </source>
</evidence>
<keyword evidence="4" id="KW-0999">Mitochondrion inner membrane</keyword>
<evidence type="ECO:0000259" key="12">
    <source>
        <dbReference type="Pfam" id="PF05193"/>
    </source>
</evidence>
<dbReference type="InterPro" id="IPR011249">
    <property type="entry name" value="Metalloenz_LuxS/M16"/>
</dbReference>
<dbReference type="STRING" id="246404.A0A507EM30"/>
<dbReference type="Proteomes" id="UP000320333">
    <property type="component" value="Unassembled WGS sequence"/>
</dbReference>
<keyword evidence="7" id="KW-0496">Mitochondrion</keyword>
<gene>
    <name evidence="13" type="ORF">CcCBS67573_g08288</name>
</gene>
<evidence type="ECO:0000256" key="5">
    <source>
        <dbReference type="ARBA" id="ARBA00022946"/>
    </source>
</evidence>
<feature type="domain" description="Peptidase M16 N-terminal" evidence="11">
    <location>
        <begin position="54"/>
        <end position="190"/>
    </location>
</feature>
<evidence type="ECO:0000256" key="8">
    <source>
        <dbReference type="ARBA" id="ARBA00023136"/>
    </source>
</evidence>
<dbReference type="PANTHER" id="PTHR11851:SF209">
    <property type="entry name" value="CYTOCHROME B-C1 COMPLEX SUBUNIT 2, MITOCHONDRIAL"/>
    <property type="match status" value="1"/>
</dbReference>
<dbReference type="GO" id="GO:0046872">
    <property type="term" value="F:metal ion binding"/>
    <property type="evidence" value="ECO:0007669"/>
    <property type="project" value="InterPro"/>
</dbReference>
<evidence type="ECO:0000313" key="14">
    <source>
        <dbReference type="Proteomes" id="UP000320333"/>
    </source>
</evidence>
<accession>A0A507EM30</accession>
<dbReference type="EMBL" id="QEAP01000522">
    <property type="protein sequence ID" value="TPX64871.1"/>
    <property type="molecule type" value="Genomic_DNA"/>
</dbReference>
<evidence type="ECO:0000256" key="7">
    <source>
        <dbReference type="ARBA" id="ARBA00023128"/>
    </source>
</evidence>
<keyword evidence="6" id="KW-0249">Electron transport</keyword>
<name>A0A507EM30_9FUNG</name>
<dbReference type="FunFam" id="3.30.830.10:FF:000039">
    <property type="entry name" value="Ubiquinol-cytochrome c reductase core subunit 2"/>
    <property type="match status" value="1"/>
</dbReference>
<dbReference type="Pfam" id="PF00675">
    <property type="entry name" value="Peptidase_M16"/>
    <property type="match status" value="1"/>
</dbReference>
<sequence>MLSVRILNQTRRLAVPTSAVGYNRKGDQPHAAPMAVKSIGKASNGVSVATLDGRGPVSSLALVIGAGSRHEEAAGVAHLLKASLVRARPGDNIVRTYREFEFRGNTLYTSVSRENIIIGSNFLRDDLVDVVPGLINQVFNPSFQPYEFLDALPGVSDETAASLADPTTRVLDTLHHVAFRRGLGNSLFATDRALNSLKRSDLQAFASAHFTAEKIAIVGSGVAHDELEALVNSSFEGVAVPASSGAAASPASAYFGGETRISGAGPAHVAIAFKSGAFTNIHAHATSLVLRAVLDGTQRLKWGSTSGATGLLAKAAAPGTDVTAFNASYTDAGLFGLFIKGNASNVKSVAQRGIAAMESVSSISDTDLSRAKKAAVVDAEVSLNRDDLIADIGRQVLTSSGFVTAAELAQEISKVTKEDVAQAAKAMLASKASVVSYGDLAKLPYADEL</sequence>
<evidence type="ECO:0000313" key="13">
    <source>
        <dbReference type="EMBL" id="TPX64871.1"/>
    </source>
</evidence>
<evidence type="ECO:0000256" key="2">
    <source>
        <dbReference type="ARBA" id="ARBA00022448"/>
    </source>
</evidence>
<keyword evidence="3" id="KW-0679">Respiratory chain</keyword>
<dbReference type="InterPro" id="IPR011765">
    <property type="entry name" value="Pept_M16_N"/>
</dbReference>
<protein>
    <recommendedName>
        <fullName evidence="10">Cytochrome b-c1 complex subunit 2, mitochondrial</fullName>
    </recommendedName>
</protein>
<reference evidence="13 14" key="1">
    <citation type="journal article" date="2019" name="Sci. Rep.">
        <title>Comparative genomics of chytrid fungi reveal insights into the obligate biotrophic and pathogenic lifestyle of Synchytrium endobioticum.</title>
        <authorList>
            <person name="van de Vossenberg B.T.L.H."/>
            <person name="Warris S."/>
            <person name="Nguyen H.D.T."/>
            <person name="van Gent-Pelzer M.P.E."/>
            <person name="Joly D.L."/>
            <person name="van de Geest H.C."/>
            <person name="Bonants P.J.M."/>
            <person name="Smith D.S."/>
            <person name="Levesque C.A."/>
            <person name="van der Lee T.A.J."/>
        </authorList>
    </citation>
    <scope>NUCLEOTIDE SEQUENCE [LARGE SCALE GENOMIC DNA]</scope>
    <source>
        <strain evidence="13 14">CBS 675.73</strain>
    </source>
</reference>
<keyword evidence="2" id="KW-0813">Transport</keyword>
<comment type="similarity">
    <text evidence="9">Belongs to the peptidase M16 family. UQCRC2/QCR2 subfamily.</text>
</comment>
<dbReference type="OrthoDB" id="6369905at2759"/>
<feature type="domain" description="Peptidase M16 C-terminal" evidence="12">
    <location>
        <begin position="197"/>
        <end position="374"/>
    </location>
</feature>
<evidence type="ECO:0000259" key="11">
    <source>
        <dbReference type="Pfam" id="PF00675"/>
    </source>
</evidence>
<evidence type="ECO:0000256" key="4">
    <source>
        <dbReference type="ARBA" id="ARBA00022792"/>
    </source>
</evidence>
<dbReference type="InterPro" id="IPR007863">
    <property type="entry name" value="Peptidase_M16_C"/>
</dbReference>
<keyword evidence="5" id="KW-0809">Transit peptide</keyword>
<evidence type="ECO:0000256" key="1">
    <source>
        <dbReference type="ARBA" id="ARBA00004443"/>
    </source>
</evidence>
<keyword evidence="8" id="KW-0472">Membrane</keyword>
<dbReference type="GO" id="GO:0005743">
    <property type="term" value="C:mitochondrial inner membrane"/>
    <property type="evidence" value="ECO:0007669"/>
    <property type="project" value="UniProtKB-SubCell"/>
</dbReference>
<dbReference type="AlphaFoldDB" id="A0A507EM30"/>
<evidence type="ECO:0000256" key="6">
    <source>
        <dbReference type="ARBA" id="ARBA00022982"/>
    </source>
</evidence>
<comment type="subcellular location">
    <subcellularLocation>
        <location evidence="1">Mitochondrion inner membrane</location>
        <topology evidence="1">Peripheral membrane protein</topology>
        <orientation evidence="1">Matrix side</orientation>
    </subcellularLocation>
</comment>
<dbReference type="InterPro" id="IPR050361">
    <property type="entry name" value="MPP/UQCRC_Complex"/>
</dbReference>
<dbReference type="Pfam" id="PF05193">
    <property type="entry name" value="Peptidase_M16_C"/>
    <property type="match status" value="1"/>
</dbReference>
<organism evidence="13 14">
    <name type="scientific">Chytriomyces confervae</name>
    <dbReference type="NCBI Taxonomy" id="246404"/>
    <lineage>
        <taxon>Eukaryota</taxon>
        <taxon>Fungi</taxon>
        <taxon>Fungi incertae sedis</taxon>
        <taxon>Chytridiomycota</taxon>
        <taxon>Chytridiomycota incertae sedis</taxon>
        <taxon>Chytridiomycetes</taxon>
        <taxon>Chytridiales</taxon>
        <taxon>Chytriomycetaceae</taxon>
        <taxon>Chytriomyces</taxon>
    </lineage>
</organism>
<comment type="caution">
    <text evidence="13">The sequence shown here is derived from an EMBL/GenBank/DDBJ whole genome shotgun (WGS) entry which is preliminary data.</text>
</comment>
<evidence type="ECO:0000256" key="10">
    <source>
        <dbReference type="ARBA" id="ARBA00040751"/>
    </source>
</evidence>
<evidence type="ECO:0000256" key="3">
    <source>
        <dbReference type="ARBA" id="ARBA00022660"/>
    </source>
</evidence>
<dbReference type="SUPFAM" id="SSF63411">
    <property type="entry name" value="LuxS/MPP-like metallohydrolase"/>
    <property type="match status" value="2"/>
</dbReference>
<keyword evidence="14" id="KW-1185">Reference proteome</keyword>
<proteinExistence type="inferred from homology"/>
<dbReference type="Gene3D" id="3.30.830.10">
    <property type="entry name" value="Metalloenzyme, LuxS/M16 peptidase-like"/>
    <property type="match status" value="2"/>
</dbReference>
<dbReference type="PANTHER" id="PTHR11851">
    <property type="entry name" value="METALLOPROTEASE"/>
    <property type="match status" value="1"/>
</dbReference>